<sequence length="145" mass="16764">MPKSNLEHLPSNIREMREMVRIFAKPPTGEWFITEDGVDYPVSVVIGGPTWAVETPDFAVVFEANFVPYTVYVVNHKIDRITDHLGNPCDEYWLTIGGSYVQHFHKARMHEGKVDRVCIAHRWDRQLYGSEEGRQGAQQKYTLGW</sequence>
<dbReference type="EMBL" id="PQ015378">
    <property type="protein sequence ID" value="XDJ14694.1"/>
    <property type="molecule type" value="Genomic_DNA"/>
</dbReference>
<evidence type="ECO:0000313" key="1">
    <source>
        <dbReference type="EMBL" id="XDJ14694.1"/>
    </source>
</evidence>
<name>A0AB39CCU0_9VIRU</name>
<organism evidence="1">
    <name type="scientific">Pseudomonas phage RVTF4</name>
    <dbReference type="NCBI Taxonomy" id="3236931"/>
    <lineage>
        <taxon>Viruses</taxon>
    </lineage>
</organism>
<proteinExistence type="predicted"/>
<protein>
    <submittedName>
        <fullName evidence="1">Uncharacterized protein</fullName>
    </submittedName>
</protein>
<reference evidence="1" key="1">
    <citation type="submission" date="2024-07" db="EMBL/GenBank/DDBJ databases">
        <authorList>
            <person name="Bringhurst R.M."/>
            <person name="Homer T.E."/>
        </authorList>
    </citation>
    <scope>NUCLEOTIDE SEQUENCE</scope>
</reference>
<accession>A0AB39CCU0</accession>